<organism evidence="2 3">
    <name type="scientific">Candidatus Sodalis endolongispinus</name>
    <dbReference type="NCBI Taxonomy" id="2812662"/>
    <lineage>
        <taxon>Bacteria</taxon>
        <taxon>Pseudomonadati</taxon>
        <taxon>Pseudomonadota</taxon>
        <taxon>Gammaproteobacteria</taxon>
        <taxon>Enterobacterales</taxon>
        <taxon>Bruguierivoracaceae</taxon>
        <taxon>Sodalis</taxon>
    </lineage>
</organism>
<keyword evidence="1" id="KW-0472">Membrane</keyword>
<reference evidence="2 3" key="1">
    <citation type="journal article" date="2021" name="Genome Biol. Evol.">
        <title>The evolution of interdependence in a four-way mealybug symbiosis.</title>
        <authorList>
            <person name="Garber A.I."/>
            <person name="Kupper M."/>
            <person name="Laetsch D.R."/>
            <person name="Weldon S.R."/>
            <person name="Ladinsky M.S."/>
            <person name="Bjorkman P.J."/>
            <person name="McCutcheon J.P."/>
        </authorList>
    </citation>
    <scope>NUCLEOTIDE SEQUENCE [LARGE SCALE GENOMIC DNA]</scope>
    <source>
        <strain evidence="2">SOD</strain>
    </source>
</reference>
<keyword evidence="3" id="KW-1185">Reference proteome</keyword>
<name>A0ABS5Y900_9GAMM</name>
<dbReference type="EMBL" id="JAFJYC010000001">
    <property type="protein sequence ID" value="MBT9431422.1"/>
    <property type="molecule type" value="Genomic_DNA"/>
</dbReference>
<accession>A0ABS5Y900</accession>
<protein>
    <submittedName>
        <fullName evidence="2">Uncharacterized protein</fullName>
    </submittedName>
</protein>
<gene>
    <name evidence="2" type="ORF">JZM24_03285</name>
</gene>
<evidence type="ECO:0000313" key="2">
    <source>
        <dbReference type="EMBL" id="MBT9431422.1"/>
    </source>
</evidence>
<dbReference type="RefSeq" id="WP_215668552.1">
    <property type="nucleotide sequence ID" value="NZ_JAFJYC010000001.1"/>
</dbReference>
<keyword evidence="1" id="KW-0812">Transmembrane</keyword>
<keyword evidence="1" id="KW-1133">Transmembrane helix</keyword>
<dbReference type="Proteomes" id="UP000811282">
    <property type="component" value="Unassembled WGS sequence"/>
</dbReference>
<evidence type="ECO:0000313" key="3">
    <source>
        <dbReference type="Proteomes" id="UP000811282"/>
    </source>
</evidence>
<evidence type="ECO:0000256" key="1">
    <source>
        <dbReference type="SAM" id="Phobius"/>
    </source>
</evidence>
<feature type="transmembrane region" description="Helical" evidence="1">
    <location>
        <begin position="20"/>
        <end position="38"/>
    </location>
</feature>
<comment type="caution">
    <text evidence="2">The sequence shown here is derived from an EMBL/GenBank/DDBJ whole genome shotgun (WGS) entry which is preliminary data.</text>
</comment>
<proteinExistence type="predicted"/>
<sequence>MNGDKYARESIIALVKSDPVTVLSLTMPQIIFLLYPYINDYQIDPKIRTYLRNDLALLCGFKTQEALPWRPTKEWIPGIIFTYYRQEDSVMPLGHDGICDTMAEAPATDTACQKIPPSGASL</sequence>